<name>A0ABY8LB77_9RHOB</name>
<dbReference type="Proteomes" id="UP001243420">
    <property type="component" value="Chromosome"/>
</dbReference>
<organism evidence="1 2">
    <name type="scientific">Jannaschia ovalis</name>
    <dbReference type="NCBI Taxonomy" id="3038773"/>
    <lineage>
        <taxon>Bacteria</taxon>
        <taxon>Pseudomonadati</taxon>
        <taxon>Pseudomonadota</taxon>
        <taxon>Alphaproteobacteria</taxon>
        <taxon>Rhodobacterales</taxon>
        <taxon>Roseobacteraceae</taxon>
        <taxon>Jannaschia</taxon>
    </lineage>
</organism>
<evidence type="ECO:0000313" key="2">
    <source>
        <dbReference type="Proteomes" id="UP001243420"/>
    </source>
</evidence>
<protein>
    <submittedName>
        <fullName evidence="1">DNA-binding protein</fullName>
    </submittedName>
</protein>
<dbReference type="SUPFAM" id="SSF46955">
    <property type="entry name" value="Putative DNA-binding domain"/>
    <property type="match status" value="1"/>
</dbReference>
<dbReference type="EMBL" id="CP122537">
    <property type="protein sequence ID" value="WGH78595.1"/>
    <property type="molecule type" value="Genomic_DNA"/>
</dbReference>
<keyword evidence="2" id="KW-1185">Reference proteome</keyword>
<evidence type="ECO:0000313" key="1">
    <source>
        <dbReference type="EMBL" id="WGH78595.1"/>
    </source>
</evidence>
<sequence length="67" mass="7865">MRHREQDHGGTLSEGLLAKRWQLSCRTLQRWRSQGRGPAFLFIEGSIRYRLSDIIDYEERCVRGGSQ</sequence>
<keyword evidence="1" id="KW-0238">DNA-binding</keyword>
<proteinExistence type="predicted"/>
<dbReference type="InterPro" id="IPR009061">
    <property type="entry name" value="DNA-bd_dom_put_sf"/>
</dbReference>
<reference evidence="1 2" key="1">
    <citation type="submission" date="2023-04" db="EMBL/GenBank/DDBJ databases">
        <title>Jannaschia ovalis sp. nov., a marine bacterium isolated from sea tidal flat.</title>
        <authorList>
            <person name="Kwon D.Y."/>
            <person name="Kim J.-J."/>
        </authorList>
    </citation>
    <scope>NUCLEOTIDE SEQUENCE [LARGE SCALE GENOMIC DNA]</scope>
    <source>
        <strain evidence="1 2">GRR-S6-38</strain>
    </source>
</reference>
<gene>
    <name evidence="1" type="ORF">P8627_16520</name>
</gene>
<dbReference type="GO" id="GO:0003677">
    <property type="term" value="F:DNA binding"/>
    <property type="evidence" value="ECO:0007669"/>
    <property type="project" value="UniProtKB-KW"/>
</dbReference>
<accession>A0ABY8LB77</accession>
<dbReference type="RefSeq" id="WP_279965346.1">
    <property type="nucleotide sequence ID" value="NZ_CP122537.1"/>
</dbReference>